<organism evidence="7 8">
    <name type="scientific">Mucor velutinosus</name>
    <dbReference type="NCBI Taxonomy" id="708070"/>
    <lineage>
        <taxon>Eukaryota</taxon>
        <taxon>Fungi</taxon>
        <taxon>Fungi incertae sedis</taxon>
        <taxon>Mucoromycota</taxon>
        <taxon>Mucoromycotina</taxon>
        <taxon>Mucoromycetes</taxon>
        <taxon>Mucorales</taxon>
        <taxon>Mucorineae</taxon>
        <taxon>Mucoraceae</taxon>
        <taxon>Mucor</taxon>
    </lineage>
</organism>
<feature type="transmembrane region" description="Helical" evidence="4">
    <location>
        <begin position="144"/>
        <end position="165"/>
    </location>
</feature>
<proteinExistence type="predicted"/>
<dbReference type="InterPro" id="IPR001452">
    <property type="entry name" value="SH3_domain"/>
</dbReference>
<sequence>MSWPLLISTTIALIAVDSTGATPFIWDVDKRAESQKFENADTTTTKKSESTTKKPTSTTAKDAASTSASKKPASASSSAQPSSSAAVASSTAITSSTSTQPPLMVVNPTPNASSSSAIPSSTSTTQKDASSASVQNGGGISGGAIGGIVAAIIIIIAGVIAYLILRRKRNRKNAQRNMNSRMSKPDPFTMGFGSDQAFHNTQSSYQQPQMQQNNLQVNTSPYQHQYGTVQPAIAVTSPTSPSSPYYNNNGTQFHDANNHIITASMMPAIVPQQQQPSQYQPNTIYQQEQSETHATINDTGNAVPANASAAAAVTAAAAAATTAAVGASAGSVPHQQQALLPPTQAGSVGVFYVAATYTPTLSDEIDIQTGDQVEILVEYDDGWCQGINLSRGNTKGVFPKHCVEYPTSESTASSDIDRVKRVSSMYIAQ</sequence>
<keyword evidence="5" id="KW-0732">Signal</keyword>
<keyword evidence="4" id="KW-0812">Transmembrane</keyword>
<evidence type="ECO:0000259" key="6">
    <source>
        <dbReference type="PROSITE" id="PS50002"/>
    </source>
</evidence>
<dbReference type="SUPFAM" id="SSF50044">
    <property type="entry name" value="SH3-domain"/>
    <property type="match status" value="1"/>
</dbReference>
<evidence type="ECO:0000256" key="1">
    <source>
        <dbReference type="ARBA" id="ARBA00022443"/>
    </source>
</evidence>
<feature type="compositionally biased region" description="Low complexity" evidence="3">
    <location>
        <begin position="107"/>
        <end position="125"/>
    </location>
</feature>
<comment type="caution">
    <text evidence="7">The sequence shown here is derived from an EMBL/GenBank/DDBJ whole genome shotgun (WGS) entry which is preliminary data.</text>
</comment>
<dbReference type="InterPro" id="IPR036028">
    <property type="entry name" value="SH3-like_dom_sf"/>
</dbReference>
<dbReference type="GeneID" id="89946720"/>
<dbReference type="SMART" id="SM00326">
    <property type="entry name" value="SH3"/>
    <property type="match status" value="1"/>
</dbReference>
<dbReference type="EMBL" id="JASEJX010000021">
    <property type="protein sequence ID" value="KAK4512320.1"/>
    <property type="molecule type" value="Genomic_DNA"/>
</dbReference>
<dbReference type="PROSITE" id="PS50002">
    <property type="entry name" value="SH3"/>
    <property type="match status" value="1"/>
</dbReference>
<reference evidence="7 8" key="1">
    <citation type="submission" date="2022-11" db="EMBL/GenBank/DDBJ databases">
        <title>Mucor velutinosus strain NIH1002 WGS.</title>
        <authorList>
            <person name="Subramanian P."/>
            <person name="Mullikin J.C."/>
            <person name="Segre J.A."/>
            <person name="Zelazny A.M."/>
        </authorList>
    </citation>
    <scope>NUCLEOTIDE SEQUENCE [LARGE SCALE GENOMIC DNA]</scope>
    <source>
        <strain evidence="7 8">NIH1002</strain>
    </source>
</reference>
<feature type="region of interest" description="Disordered" evidence="3">
    <location>
        <begin position="33"/>
        <end position="134"/>
    </location>
</feature>
<dbReference type="Proteomes" id="UP001304243">
    <property type="component" value="Unassembled WGS sequence"/>
</dbReference>
<evidence type="ECO:0000256" key="4">
    <source>
        <dbReference type="SAM" id="Phobius"/>
    </source>
</evidence>
<keyword evidence="8" id="KW-1185">Reference proteome</keyword>
<keyword evidence="4" id="KW-1133">Transmembrane helix</keyword>
<evidence type="ECO:0000256" key="5">
    <source>
        <dbReference type="SAM" id="SignalP"/>
    </source>
</evidence>
<feature type="chain" id="PRO_5042980585" description="SH3 domain-containing protein" evidence="5">
    <location>
        <begin position="22"/>
        <end position="429"/>
    </location>
</feature>
<protein>
    <recommendedName>
        <fullName evidence="6">SH3 domain-containing protein</fullName>
    </recommendedName>
</protein>
<keyword evidence="1 2" id="KW-0728">SH3 domain</keyword>
<dbReference type="RefSeq" id="XP_064678986.1">
    <property type="nucleotide sequence ID" value="XM_064822386.1"/>
</dbReference>
<gene>
    <name evidence="7" type="ORF">ATC70_003018</name>
</gene>
<dbReference type="Gene3D" id="2.30.30.40">
    <property type="entry name" value="SH3 Domains"/>
    <property type="match status" value="1"/>
</dbReference>
<feature type="compositionally biased region" description="Low complexity" evidence="3">
    <location>
        <begin position="53"/>
        <end position="99"/>
    </location>
</feature>
<evidence type="ECO:0000256" key="2">
    <source>
        <dbReference type="PROSITE-ProRule" id="PRU00192"/>
    </source>
</evidence>
<feature type="region of interest" description="Disordered" evidence="3">
    <location>
        <begin position="173"/>
        <end position="212"/>
    </location>
</feature>
<feature type="domain" description="SH3" evidence="6">
    <location>
        <begin position="346"/>
        <end position="408"/>
    </location>
</feature>
<dbReference type="Pfam" id="PF14604">
    <property type="entry name" value="SH3_9"/>
    <property type="match status" value="1"/>
</dbReference>
<name>A0AAN7DAW8_9FUNG</name>
<keyword evidence="4" id="KW-0472">Membrane</keyword>
<feature type="compositionally biased region" description="Basic and acidic residues" evidence="3">
    <location>
        <begin position="33"/>
        <end position="52"/>
    </location>
</feature>
<dbReference type="AlphaFoldDB" id="A0AAN7DAW8"/>
<evidence type="ECO:0000313" key="7">
    <source>
        <dbReference type="EMBL" id="KAK4512320.1"/>
    </source>
</evidence>
<feature type="signal peptide" evidence="5">
    <location>
        <begin position="1"/>
        <end position="21"/>
    </location>
</feature>
<evidence type="ECO:0000313" key="8">
    <source>
        <dbReference type="Proteomes" id="UP001304243"/>
    </source>
</evidence>
<evidence type="ECO:0000256" key="3">
    <source>
        <dbReference type="SAM" id="MobiDB-lite"/>
    </source>
</evidence>
<feature type="compositionally biased region" description="Low complexity" evidence="3">
    <location>
        <begin position="200"/>
        <end position="212"/>
    </location>
</feature>
<accession>A0AAN7DAW8</accession>